<dbReference type="EMBL" id="UINC01064452">
    <property type="protein sequence ID" value="SVB93138.1"/>
    <property type="molecule type" value="Genomic_DNA"/>
</dbReference>
<organism evidence="1">
    <name type="scientific">marine metagenome</name>
    <dbReference type="NCBI Taxonomy" id="408172"/>
    <lineage>
        <taxon>unclassified sequences</taxon>
        <taxon>metagenomes</taxon>
        <taxon>ecological metagenomes</taxon>
    </lineage>
</organism>
<proteinExistence type="predicted"/>
<dbReference type="AlphaFoldDB" id="A0A382I0Q7"/>
<gene>
    <name evidence="1" type="ORF">METZ01_LOCUS245992</name>
</gene>
<evidence type="ECO:0008006" key="2">
    <source>
        <dbReference type="Google" id="ProtNLM"/>
    </source>
</evidence>
<dbReference type="InterPro" id="IPR011008">
    <property type="entry name" value="Dimeric_a/b-barrel"/>
</dbReference>
<accession>A0A382I0Q7</accession>
<sequence length="95" mass="10697">MHYRVTTYEFDSEKFDDMIAYADGIKDKVQNIEGLNFAHVCRTSEPGAVIIAQYADEEAMENATPKFREIMGGMAQFFTSPPNPVGAEVIWQSNN</sequence>
<dbReference type="SUPFAM" id="SSF54909">
    <property type="entry name" value="Dimeric alpha+beta barrel"/>
    <property type="match status" value="1"/>
</dbReference>
<name>A0A382I0Q7_9ZZZZ</name>
<protein>
    <recommendedName>
        <fullName evidence="2">ABM domain-containing protein</fullName>
    </recommendedName>
</protein>
<reference evidence="1" key="1">
    <citation type="submission" date="2018-05" db="EMBL/GenBank/DDBJ databases">
        <authorList>
            <person name="Lanie J.A."/>
            <person name="Ng W.-L."/>
            <person name="Kazmierczak K.M."/>
            <person name="Andrzejewski T.M."/>
            <person name="Davidsen T.M."/>
            <person name="Wayne K.J."/>
            <person name="Tettelin H."/>
            <person name="Glass J.I."/>
            <person name="Rusch D."/>
            <person name="Podicherti R."/>
            <person name="Tsui H.-C.T."/>
            <person name="Winkler M.E."/>
        </authorList>
    </citation>
    <scope>NUCLEOTIDE SEQUENCE</scope>
</reference>
<evidence type="ECO:0000313" key="1">
    <source>
        <dbReference type="EMBL" id="SVB93138.1"/>
    </source>
</evidence>